<name>A0A9J7L1B1_BRAFL</name>
<evidence type="ECO:0000313" key="7">
    <source>
        <dbReference type="RefSeq" id="XP_035674096.1"/>
    </source>
</evidence>
<dbReference type="PANTHER" id="PTHR10903:SF184">
    <property type="entry name" value="GTP-BINDING PROTEIN A"/>
    <property type="match status" value="1"/>
</dbReference>
<dbReference type="Gene3D" id="3.40.50.300">
    <property type="entry name" value="P-loop containing nucleotide triphosphate hydrolases"/>
    <property type="match status" value="2"/>
</dbReference>
<keyword evidence="2" id="KW-0547">Nucleotide-binding</keyword>
<dbReference type="PROSITE" id="PS51720">
    <property type="entry name" value="G_AIG1"/>
    <property type="match status" value="2"/>
</dbReference>
<dbReference type="RefSeq" id="XP_035674096.1">
    <property type="nucleotide sequence ID" value="XM_035818203.1"/>
</dbReference>
<reference evidence="6" key="1">
    <citation type="journal article" date="2020" name="Nat. Ecol. Evol.">
        <title>Deeply conserved synteny resolves early events in vertebrate evolution.</title>
        <authorList>
            <person name="Simakov O."/>
            <person name="Marletaz F."/>
            <person name="Yue J.X."/>
            <person name="O'Connell B."/>
            <person name="Jenkins J."/>
            <person name="Brandt A."/>
            <person name="Calef R."/>
            <person name="Tung C.H."/>
            <person name="Huang T.K."/>
            <person name="Schmutz J."/>
            <person name="Satoh N."/>
            <person name="Yu J.K."/>
            <person name="Putnam N.H."/>
            <person name="Green R.E."/>
            <person name="Rokhsar D.S."/>
        </authorList>
    </citation>
    <scope>NUCLEOTIDE SEQUENCE [LARGE SCALE GENOMIC DNA]</scope>
    <source>
        <strain evidence="6">S238N-H82</strain>
    </source>
</reference>
<dbReference type="GO" id="GO:0005525">
    <property type="term" value="F:GTP binding"/>
    <property type="evidence" value="ECO:0007669"/>
    <property type="project" value="UniProtKB-KW"/>
</dbReference>
<evidence type="ECO:0000256" key="1">
    <source>
        <dbReference type="ARBA" id="ARBA00008535"/>
    </source>
</evidence>
<feature type="compositionally biased region" description="Polar residues" evidence="4">
    <location>
        <begin position="46"/>
        <end position="67"/>
    </location>
</feature>
<dbReference type="SUPFAM" id="SSF52540">
    <property type="entry name" value="P-loop containing nucleoside triphosphate hydrolases"/>
    <property type="match status" value="2"/>
</dbReference>
<dbReference type="InterPro" id="IPR006703">
    <property type="entry name" value="G_AIG1"/>
</dbReference>
<evidence type="ECO:0000256" key="2">
    <source>
        <dbReference type="ARBA" id="ARBA00022741"/>
    </source>
</evidence>
<evidence type="ECO:0000259" key="5">
    <source>
        <dbReference type="PROSITE" id="PS51720"/>
    </source>
</evidence>
<feature type="domain" description="AIG1-type G" evidence="5">
    <location>
        <begin position="278"/>
        <end position="482"/>
    </location>
</feature>
<sequence length="550" mass="61084">MAEEENDNELNFNKNHSADSEQADGQVTSDDDISKKSCDPIPVESKTPTNLPSASNLPATSSPSGEPTITFDDGISLLSCLLVGCKGNGKSHTGNTILGQEAFRVTRKGGTEKSSLGSSSLEVDGVSRKVTVVDTPGVSQEMTESEFEELVRAVKMVPEGFNSICLVWDYYNSERNEDKEVQVFQSLHRLFGDGLYDHLVILVTHAQEEDISEFRNELPKAMEETAKKANHIVAIENKPGKDSSGNKEQVNRILGVLKSMSIRYIESDLSQNCQINNGRKLNITIIGKTGVGKSHTGNTIIGKNTFKVGDIASSITTVCASGDREKEDREIEVLDTPGVFSTDNHDLKEIAQQLCRIVTRFGDEGLHALVVVISSRVRFTESETKAINIFQHLFGNRFVDYAIILVTGKDNLRGMSESEFLSAPESLRTILKQCGERCVFFDNTTRDETLKRQQLVKLIQMIDEIVIENGGPYTDDLFQEGKRYMEEILEETKRQHPTWSLIQQELEAKRKVAEMDHSGVNLFKTIKNIISSWFFPDRRGSLGSSDSTAV</sequence>
<dbReference type="KEGG" id="bfo:118414276"/>
<dbReference type="FunFam" id="3.40.50.300:FF:000840">
    <property type="entry name" value="Immune-associated nucleotide-binding protein 9"/>
    <property type="match status" value="1"/>
</dbReference>
<accession>A0A9J7L1B1</accession>
<dbReference type="GeneID" id="118414276"/>
<dbReference type="Proteomes" id="UP000001554">
    <property type="component" value="Chromosome 4"/>
</dbReference>
<reference evidence="7" key="2">
    <citation type="submission" date="2025-08" db="UniProtKB">
        <authorList>
            <consortium name="RefSeq"/>
        </authorList>
    </citation>
    <scope>IDENTIFICATION</scope>
    <source>
        <strain evidence="7">S238N-H82</strain>
        <tissue evidence="7">Testes</tissue>
    </source>
</reference>
<protein>
    <submittedName>
        <fullName evidence="7">GTPase IMAP family member 8-like</fullName>
    </submittedName>
</protein>
<dbReference type="AlphaFoldDB" id="A0A9J7L1B1"/>
<dbReference type="OrthoDB" id="5985928at2759"/>
<organism evidence="6 7">
    <name type="scientific">Branchiostoma floridae</name>
    <name type="common">Florida lancelet</name>
    <name type="synonym">Amphioxus</name>
    <dbReference type="NCBI Taxonomy" id="7739"/>
    <lineage>
        <taxon>Eukaryota</taxon>
        <taxon>Metazoa</taxon>
        <taxon>Chordata</taxon>
        <taxon>Cephalochordata</taxon>
        <taxon>Leptocardii</taxon>
        <taxon>Amphioxiformes</taxon>
        <taxon>Branchiostomatidae</taxon>
        <taxon>Branchiostoma</taxon>
    </lineage>
</organism>
<dbReference type="OMA" id="NTWIIFT"/>
<evidence type="ECO:0000256" key="3">
    <source>
        <dbReference type="ARBA" id="ARBA00023134"/>
    </source>
</evidence>
<keyword evidence="6" id="KW-1185">Reference proteome</keyword>
<keyword evidence="3" id="KW-0342">GTP-binding</keyword>
<comment type="similarity">
    <text evidence="1">Belongs to the TRAFAC class TrmE-Era-EngA-EngB-Septin-like GTPase superfamily. AIG1/Toc34/Toc159-like paraseptin GTPase family. IAN subfamily.</text>
</comment>
<dbReference type="InterPro" id="IPR027417">
    <property type="entry name" value="P-loop_NTPase"/>
</dbReference>
<gene>
    <name evidence="7" type="primary">LOC118414276</name>
</gene>
<proteinExistence type="inferred from homology"/>
<dbReference type="PANTHER" id="PTHR10903">
    <property type="entry name" value="GTPASE, IMAP FAMILY MEMBER-RELATED"/>
    <property type="match status" value="1"/>
</dbReference>
<feature type="domain" description="AIG1-type G" evidence="5">
    <location>
        <begin position="75"/>
        <end position="274"/>
    </location>
</feature>
<feature type="region of interest" description="Disordered" evidence="4">
    <location>
        <begin position="1"/>
        <end position="68"/>
    </location>
</feature>
<evidence type="ECO:0000256" key="4">
    <source>
        <dbReference type="SAM" id="MobiDB-lite"/>
    </source>
</evidence>
<dbReference type="InterPro" id="IPR045058">
    <property type="entry name" value="GIMA/IAN/Toc"/>
</dbReference>
<evidence type="ECO:0000313" key="6">
    <source>
        <dbReference type="Proteomes" id="UP000001554"/>
    </source>
</evidence>
<dbReference type="Pfam" id="PF04548">
    <property type="entry name" value="AIG1"/>
    <property type="match status" value="2"/>
</dbReference>